<gene>
    <name evidence="1" type="ORF">WMY93_016860</name>
</gene>
<keyword evidence="2" id="KW-1185">Reference proteome</keyword>
<organism evidence="1 2">
    <name type="scientific">Mugilogobius chulae</name>
    <name type="common">yellowstripe goby</name>
    <dbReference type="NCBI Taxonomy" id="88201"/>
    <lineage>
        <taxon>Eukaryota</taxon>
        <taxon>Metazoa</taxon>
        <taxon>Chordata</taxon>
        <taxon>Craniata</taxon>
        <taxon>Vertebrata</taxon>
        <taxon>Euteleostomi</taxon>
        <taxon>Actinopterygii</taxon>
        <taxon>Neopterygii</taxon>
        <taxon>Teleostei</taxon>
        <taxon>Neoteleostei</taxon>
        <taxon>Acanthomorphata</taxon>
        <taxon>Gobiaria</taxon>
        <taxon>Gobiiformes</taxon>
        <taxon>Gobioidei</taxon>
        <taxon>Gobiidae</taxon>
        <taxon>Gobionellinae</taxon>
        <taxon>Mugilogobius</taxon>
    </lineage>
</organism>
<evidence type="ECO:0000313" key="2">
    <source>
        <dbReference type="Proteomes" id="UP001460270"/>
    </source>
</evidence>
<proteinExistence type="predicted"/>
<sequence length="132" mass="15267">MRNRWCSYLGQEMEANLQEKLTDFLPKLLDCSTEIKSFHDPPKVPSYSALELFERFNRIMSVMGRVPKKKTWTPQSEKGSLMLLNYIPVELKDGSNIQNSTQRLRHFHAPLSLKSTCYYTTEIQGGLLSISH</sequence>
<name>A0AAW0NMS8_9GOBI</name>
<reference evidence="2" key="1">
    <citation type="submission" date="2024-04" db="EMBL/GenBank/DDBJ databases">
        <title>Salinicola lusitanus LLJ914,a marine bacterium isolated from the Okinawa Trough.</title>
        <authorList>
            <person name="Li J."/>
        </authorList>
    </citation>
    <scope>NUCLEOTIDE SEQUENCE [LARGE SCALE GENOMIC DNA]</scope>
</reference>
<protein>
    <submittedName>
        <fullName evidence="1">Uncharacterized protein</fullName>
    </submittedName>
</protein>
<accession>A0AAW0NMS8</accession>
<comment type="caution">
    <text evidence="1">The sequence shown here is derived from an EMBL/GenBank/DDBJ whole genome shotgun (WGS) entry which is preliminary data.</text>
</comment>
<dbReference type="EMBL" id="JBBPFD010000012">
    <property type="protein sequence ID" value="KAK7904253.1"/>
    <property type="molecule type" value="Genomic_DNA"/>
</dbReference>
<dbReference type="Proteomes" id="UP001460270">
    <property type="component" value="Unassembled WGS sequence"/>
</dbReference>
<evidence type="ECO:0000313" key="1">
    <source>
        <dbReference type="EMBL" id="KAK7904253.1"/>
    </source>
</evidence>
<dbReference type="AlphaFoldDB" id="A0AAW0NMS8"/>